<name>A0A069PWS0_9BURK</name>
<dbReference type="Gene3D" id="1.10.10.10">
    <property type="entry name" value="Winged helix-like DNA-binding domain superfamily/Winged helix DNA-binding domain"/>
    <property type="match status" value="1"/>
</dbReference>
<accession>A0A069PWS0</accession>
<keyword evidence="7" id="KW-1185">Reference proteome</keyword>
<dbReference type="InterPro" id="IPR000847">
    <property type="entry name" value="LysR_HTH_N"/>
</dbReference>
<organism evidence="6 7">
    <name type="scientific">Caballeronia glathei</name>
    <dbReference type="NCBI Taxonomy" id="60547"/>
    <lineage>
        <taxon>Bacteria</taxon>
        <taxon>Pseudomonadati</taxon>
        <taxon>Pseudomonadota</taxon>
        <taxon>Betaproteobacteria</taxon>
        <taxon>Burkholderiales</taxon>
        <taxon>Burkholderiaceae</taxon>
        <taxon>Caballeronia</taxon>
    </lineage>
</organism>
<comment type="similarity">
    <text evidence="1">Belongs to the LysR transcriptional regulatory family.</text>
</comment>
<dbReference type="PANTHER" id="PTHR30537:SF5">
    <property type="entry name" value="HTH-TYPE TRANSCRIPTIONAL ACTIVATOR TTDR-RELATED"/>
    <property type="match status" value="1"/>
</dbReference>
<dbReference type="GO" id="GO:0043565">
    <property type="term" value="F:sequence-specific DNA binding"/>
    <property type="evidence" value="ECO:0007669"/>
    <property type="project" value="TreeGrafter"/>
</dbReference>
<dbReference type="CDD" id="cd08422">
    <property type="entry name" value="PBP2_CrgA_like"/>
    <property type="match status" value="1"/>
</dbReference>
<dbReference type="InterPro" id="IPR036388">
    <property type="entry name" value="WH-like_DNA-bd_sf"/>
</dbReference>
<dbReference type="Pfam" id="PF00126">
    <property type="entry name" value="HTH_1"/>
    <property type="match status" value="1"/>
</dbReference>
<comment type="caution">
    <text evidence="6">The sequence shown here is derived from an EMBL/GenBank/DDBJ whole genome shotgun (WGS) entry which is preliminary data.</text>
</comment>
<evidence type="ECO:0000256" key="1">
    <source>
        <dbReference type="ARBA" id="ARBA00009437"/>
    </source>
</evidence>
<dbReference type="Gene3D" id="3.40.190.290">
    <property type="match status" value="1"/>
</dbReference>
<reference evidence="6 7" key="1">
    <citation type="submission" date="2014-03" db="EMBL/GenBank/DDBJ databases">
        <title>Draft Genome Sequences of Four Burkholderia Strains.</title>
        <authorList>
            <person name="Liu X.Y."/>
            <person name="Li C.X."/>
            <person name="Xu J.H."/>
        </authorList>
    </citation>
    <scope>NUCLEOTIDE SEQUENCE [LARGE SCALE GENOMIC DNA]</scope>
    <source>
        <strain evidence="6 7">DSM 50014</strain>
    </source>
</reference>
<dbReference type="SUPFAM" id="SSF46785">
    <property type="entry name" value="Winged helix' DNA-binding domain"/>
    <property type="match status" value="1"/>
</dbReference>
<evidence type="ECO:0000313" key="7">
    <source>
        <dbReference type="Proteomes" id="UP000027466"/>
    </source>
</evidence>
<dbReference type="GO" id="GO:0006351">
    <property type="term" value="P:DNA-templated transcription"/>
    <property type="evidence" value="ECO:0007669"/>
    <property type="project" value="TreeGrafter"/>
</dbReference>
<dbReference type="InterPro" id="IPR005119">
    <property type="entry name" value="LysR_subst-bd"/>
</dbReference>
<dbReference type="InterPro" id="IPR036390">
    <property type="entry name" value="WH_DNA-bd_sf"/>
</dbReference>
<gene>
    <name evidence="6" type="ORF">BG61_19690</name>
</gene>
<evidence type="ECO:0000256" key="4">
    <source>
        <dbReference type="ARBA" id="ARBA00023163"/>
    </source>
</evidence>
<dbReference type="PANTHER" id="PTHR30537">
    <property type="entry name" value="HTH-TYPE TRANSCRIPTIONAL REGULATOR"/>
    <property type="match status" value="1"/>
</dbReference>
<dbReference type="EMBL" id="JFHC01000003">
    <property type="protein sequence ID" value="KDR44284.1"/>
    <property type="molecule type" value="Genomic_DNA"/>
</dbReference>
<evidence type="ECO:0000313" key="6">
    <source>
        <dbReference type="EMBL" id="KDR44284.1"/>
    </source>
</evidence>
<evidence type="ECO:0000259" key="5">
    <source>
        <dbReference type="PROSITE" id="PS50931"/>
    </source>
</evidence>
<keyword evidence="4" id="KW-0804">Transcription</keyword>
<dbReference type="STRING" id="60547.GCA_000751215_04409"/>
<dbReference type="PROSITE" id="PS50931">
    <property type="entry name" value="HTH_LYSR"/>
    <property type="match status" value="1"/>
</dbReference>
<dbReference type="Proteomes" id="UP000027466">
    <property type="component" value="Unassembled WGS sequence"/>
</dbReference>
<proteinExistence type="inferred from homology"/>
<keyword evidence="3" id="KW-0238">DNA-binding</keyword>
<evidence type="ECO:0000256" key="2">
    <source>
        <dbReference type="ARBA" id="ARBA00023015"/>
    </source>
</evidence>
<feature type="domain" description="HTH lysR-type" evidence="5">
    <location>
        <begin position="1"/>
        <end position="57"/>
    </location>
</feature>
<keyword evidence="2" id="KW-0805">Transcription regulation</keyword>
<protein>
    <submittedName>
        <fullName evidence="6">LysR family transcriptional regulator</fullName>
    </submittedName>
</protein>
<dbReference type="Pfam" id="PF03466">
    <property type="entry name" value="LysR_substrate"/>
    <property type="match status" value="1"/>
</dbReference>
<dbReference type="GO" id="GO:0003700">
    <property type="term" value="F:DNA-binding transcription factor activity"/>
    <property type="evidence" value="ECO:0007669"/>
    <property type="project" value="InterPro"/>
</dbReference>
<sequence>MIHNMRAFVRVVEAGTFTAVAKESDLTTAQVSRAVSMLENELQAVLIRRSTRHLSVTDAGAKYYERAKSILADLDNAKAEARNVTAHAEGHLRVHSSPGLAQSLVTDALVAYQAAHPDVSVELVIEHSMPNLVEGGFDISLLGASQLPDSGYITQTLGSNHAVLAASPAYLKQHGIPKDPADLAAHSLLRLESPVSPSDEWHLESATGAFVVPVTAYPFQTNSPDAMRHALRAGAGIGMLAAYSAIDDLRNGTLVRVLPELRLRPFNVYAVYVSRRYLDAKTRTLIEHLRATISPALARVQRDVELLTGPSAARIAKGRSGKAVDVQHLVPDGVSTVFAAAH</sequence>
<dbReference type="AlphaFoldDB" id="A0A069PWS0"/>
<evidence type="ECO:0000256" key="3">
    <source>
        <dbReference type="ARBA" id="ARBA00023125"/>
    </source>
</evidence>
<dbReference type="InterPro" id="IPR058163">
    <property type="entry name" value="LysR-type_TF_proteobact-type"/>
</dbReference>
<dbReference type="SUPFAM" id="SSF53850">
    <property type="entry name" value="Periplasmic binding protein-like II"/>
    <property type="match status" value="1"/>
</dbReference>
<dbReference type="FunFam" id="1.10.10.10:FF:000001">
    <property type="entry name" value="LysR family transcriptional regulator"/>
    <property type="match status" value="1"/>
</dbReference>